<organism evidence="4 5">
    <name type="scientific">Intestinimonas massiliensis</name>
    <name type="common">ex Afouda et al. 2020</name>
    <dbReference type="NCBI Taxonomy" id="1673721"/>
    <lineage>
        <taxon>Bacteria</taxon>
        <taxon>Bacillati</taxon>
        <taxon>Bacillota</taxon>
        <taxon>Clostridia</taxon>
        <taxon>Eubacteriales</taxon>
        <taxon>Intestinimonas</taxon>
    </lineage>
</organism>
<feature type="domain" description="Solute-binding protein family 5" evidence="3">
    <location>
        <begin position="107"/>
        <end position="486"/>
    </location>
</feature>
<feature type="signal peptide" evidence="2">
    <location>
        <begin position="1"/>
        <end position="22"/>
    </location>
</feature>
<dbReference type="InterPro" id="IPR039424">
    <property type="entry name" value="SBP_5"/>
</dbReference>
<dbReference type="EMBL" id="JAKNJB010000043">
    <property type="protein sequence ID" value="MCG4528756.1"/>
    <property type="molecule type" value="Genomic_DNA"/>
</dbReference>
<name>A0ABS9ME62_9FIRM</name>
<evidence type="ECO:0000313" key="5">
    <source>
        <dbReference type="Proteomes" id="UP001200313"/>
    </source>
</evidence>
<feature type="region of interest" description="Disordered" evidence="1">
    <location>
        <begin position="29"/>
        <end position="58"/>
    </location>
</feature>
<dbReference type="InterPro" id="IPR000914">
    <property type="entry name" value="SBP_5_dom"/>
</dbReference>
<dbReference type="PIRSF" id="PIRSF002741">
    <property type="entry name" value="MppA"/>
    <property type="match status" value="1"/>
</dbReference>
<evidence type="ECO:0000313" key="4">
    <source>
        <dbReference type="EMBL" id="MCG4528756.1"/>
    </source>
</evidence>
<dbReference type="CDD" id="cd00995">
    <property type="entry name" value="PBP2_NikA_DppA_OppA_like"/>
    <property type="match status" value="1"/>
</dbReference>
<reference evidence="4 5" key="1">
    <citation type="submission" date="2022-01" db="EMBL/GenBank/DDBJ databases">
        <title>Collection of gut derived symbiotic bacterial strains cultured from healthy donors.</title>
        <authorList>
            <person name="Lin H."/>
            <person name="Kohout C."/>
            <person name="Waligurski E."/>
            <person name="Pamer E.G."/>
        </authorList>
    </citation>
    <scope>NUCLEOTIDE SEQUENCE [LARGE SCALE GENOMIC DNA]</scope>
    <source>
        <strain evidence="4 5">DFI.3.7</strain>
    </source>
</reference>
<dbReference type="SUPFAM" id="SSF53850">
    <property type="entry name" value="Periplasmic binding protein-like II"/>
    <property type="match status" value="1"/>
</dbReference>
<dbReference type="Gene3D" id="3.10.105.10">
    <property type="entry name" value="Dipeptide-binding Protein, Domain 3"/>
    <property type="match status" value="1"/>
</dbReference>
<dbReference type="PROSITE" id="PS51257">
    <property type="entry name" value="PROKAR_LIPOPROTEIN"/>
    <property type="match status" value="1"/>
</dbReference>
<feature type="chain" id="PRO_5046978267" evidence="2">
    <location>
        <begin position="23"/>
        <end position="568"/>
    </location>
</feature>
<dbReference type="Pfam" id="PF00496">
    <property type="entry name" value="SBP_bac_5"/>
    <property type="match status" value="1"/>
</dbReference>
<dbReference type="RefSeq" id="WP_238075017.1">
    <property type="nucleotide sequence ID" value="NZ_JAKNJB010000043.1"/>
</dbReference>
<dbReference type="Gene3D" id="3.40.190.10">
    <property type="entry name" value="Periplasmic binding protein-like II"/>
    <property type="match status" value="1"/>
</dbReference>
<keyword evidence="5" id="KW-1185">Reference proteome</keyword>
<evidence type="ECO:0000256" key="2">
    <source>
        <dbReference type="SAM" id="SignalP"/>
    </source>
</evidence>
<sequence>MKTLWKRATGLLLSSALIFSLAACTSGGTGDTNTKQPDASGSPQASEPAMPDSGATGEKLVYTNGGPEEFFETPWLNPGTYVYNKAVYGHLIVADENLNPIPDHPDALATYEYSTDGKTLTFTLRDDAYWHNGDKVTPEDIKWSIEFVSKTPVANAVFVSTFSAIEGSKTNDVFNETFSGIAIDGQKITITFDKIAPDALLTFTQFAPVPKSEFEGIDPLQVQQAPFFQHPIGCGPFMVEEVNMKNYTILAPFDKYYNGVADFKIQMLPSAGDSDPNVVTRAKSGNLDYGYTKMISDVQALEGTPGITITPIDVRYTRLFFLNKFDKQDGSPAPLADARVRQAIRYAIDMSTICETLFQGAAVPANAMAPDANLKDSSLNDYNYDPAKAKELLADAGWDANTTIKVVYYYTDQATVDLMTAIQAYLADVGIKMEFELVEGDLATILWAAPADQTNGPRAVDWDMCYAANAALSLHEYYDRYRTGSPTNSHTPEDAELNRLIDATNASADVNAQNEAFKDLIKYENENMFTMALYYQPIFLITSDKIGDIQLGTPQFCINWDIQNWNVQ</sequence>
<dbReference type="Proteomes" id="UP001200313">
    <property type="component" value="Unassembled WGS sequence"/>
</dbReference>
<gene>
    <name evidence="4" type="ORF">L0P79_17070</name>
</gene>
<dbReference type="InterPro" id="IPR030678">
    <property type="entry name" value="Peptide/Ni-bd"/>
</dbReference>
<dbReference type="PANTHER" id="PTHR30290">
    <property type="entry name" value="PERIPLASMIC BINDING COMPONENT OF ABC TRANSPORTER"/>
    <property type="match status" value="1"/>
</dbReference>
<keyword evidence="2" id="KW-0732">Signal</keyword>
<feature type="compositionally biased region" description="Polar residues" evidence="1">
    <location>
        <begin position="31"/>
        <end position="45"/>
    </location>
</feature>
<evidence type="ECO:0000259" key="3">
    <source>
        <dbReference type="Pfam" id="PF00496"/>
    </source>
</evidence>
<proteinExistence type="predicted"/>
<evidence type="ECO:0000256" key="1">
    <source>
        <dbReference type="SAM" id="MobiDB-lite"/>
    </source>
</evidence>
<accession>A0ABS9ME62</accession>
<comment type="caution">
    <text evidence="4">The sequence shown here is derived from an EMBL/GenBank/DDBJ whole genome shotgun (WGS) entry which is preliminary data.</text>
</comment>
<protein>
    <submittedName>
        <fullName evidence="4">ABC transporter substrate-binding protein</fullName>
    </submittedName>
</protein>